<dbReference type="Gene3D" id="1.10.443.10">
    <property type="entry name" value="Intergrase catalytic core"/>
    <property type="match status" value="1"/>
</dbReference>
<dbReference type="GO" id="GO:0006310">
    <property type="term" value="P:DNA recombination"/>
    <property type="evidence" value="ECO:0007669"/>
    <property type="project" value="UniProtKB-KW"/>
</dbReference>
<evidence type="ECO:0008006" key="4">
    <source>
        <dbReference type="Google" id="ProtNLM"/>
    </source>
</evidence>
<organism evidence="2 3">
    <name type="scientific">Rhizobium mesoamericanum STM3625</name>
    <dbReference type="NCBI Taxonomy" id="1211777"/>
    <lineage>
        <taxon>Bacteria</taxon>
        <taxon>Pseudomonadati</taxon>
        <taxon>Pseudomonadota</taxon>
        <taxon>Alphaproteobacteria</taxon>
        <taxon>Hyphomicrobiales</taxon>
        <taxon>Rhizobiaceae</taxon>
        <taxon>Rhizobium/Agrobacterium group</taxon>
        <taxon>Rhizobium</taxon>
    </lineage>
</organism>
<comment type="caution">
    <text evidence="2">The sequence shown here is derived from an EMBL/GenBank/DDBJ whole genome shotgun (WGS) entry which is preliminary data.</text>
</comment>
<keyword evidence="3" id="KW-1185">Reference proteome</keyword>
<evidence type="ECO:0000313" key="3">
    <source>
        <dbReference type="Proteomes" id="UP000009319"/>
    </source>
</evidence>
<name>K0Q3Z6_9HYPH</name>
<accession>K0Q3Z6</accession>
<dbReference type="GO" id="GO:0003677">
    <property type="term" value="F:DNA binding"/>
    <property type="evidence" value="ECO:0007669"/>
    <property type="project" value="InterPro"/>
</dbReference>
<dbReference type="AlphaFoldDB" id="K0Q3Z6"/>
<protein>
    <recommendedName>
        <fullName evidence="4">Tyr recombinase domain-containing protein</fullName>
    </recommendedName>
</protein>
<dbReference type="InterPro" id="IPR013762">
    <property type="entry name" value="Integrase-like_cat_sf"/>
</dbReference>
<dbReference type="EMBL" id="CANI01000057">
    <property type="protein sequence ID" value="CCM79710.1"/>
    <property type="molecule type" value="Genomic_DNA"/>
</dbReference>
<evidence type="ECO:0000313" key="2">
    <source>
        <dbReference type="EMBL" id="CCM79710.1"/>
    </source>
</evidence>
<gene>
    <name evidence="2" type="ORF">BN77_p40003</name>
</gene>
<evidence type="ECO:0000256" key="1">
    <source>
        <dbReference type="ARBA" id="ARBA00023172"/>
    </source>
</evidence>
<keyword evidence="1" id="KW-0233">DNA recombination</keyword>
<dbReference type="HOGENOM" id="CLU_2181822_0_0_5"/>
<dbReference type="eggNOG" id="COG0582">
    <property type="taxonomic scope" value="Bacteria"/>
</dbReference>
<dbReference type="SUPFAM" id="SSF56349">
    <property type="entry name" value="DNA breaking-rejoining enzymes"/>
    <property type="match status" value="1"/>
</dbReference>
<sequence length="109" mass="12426">MTIMQGVSAAARRVITSPWSLRPSGFAGLSDQKHGVGPRIHDLRHTFAVQTMIDWYREGLDPNKEMIKLTTILGHESASHTYWYIKAIPELLELASRRAELSLRREARQ</sequence>
<dbReference type="InterPro" id="IPR011010">
    <property type="entry name" value="DNA_brk_join_enz"/>
</dbReference>
<dbReference type="Proteomes" id="UP000009319">
    <property type="component" value="Unassembled WGS sequence"/>
</dbReference>
<proteinExistence type="predicted"/>
<dbReference type="GO" id="GO:0015074">
    <property type="term" value="P:DNA integration"/>
    <property type="evidence" value="ECO:0007669"/>
    <property type="project" value="InterPro"/>
</dbReference>
<dbReference type="STRING" id="1211777.BN77_p40003"/>
<reference evidence="2 3" key="1">
    <citation type="journal article" date="2013" name="Genome Announc.">
        <title>Draft Genome Sequence of Rhizobium mesoamericanum STM3625, a Nitrogen-Fixing Symbiont of Mimosa pudica Isolated in French Guiana (South America).</title>
        <authorList>
            <person name="Moulin L."/>
            <person name="Mornico D."/>
            <person name="Melkonian R."/>
            <person name="Klonowska A."/>
        </authorList>
    </citation>
    <scope>NUCLEOTIDE SEQUENCE [LARGE SCALE GENOMIC DNA]</scope>
    <source>
        <strain evidence="2 3">STM3625</strain>
    </source>
</reference>